<evidence type="ECO:0000256" key="1">
    <source>
        <dbReference type="SAM" id="Phobius"/>
    </source>
</evidence>
<evidence type="ECO:0000313" key="2">
    <source>
        <dbReference type="EMBL" id="MPC38567.1"/>
    </source>
</evidence>
<name>A0A5B7EZD1_PORTR</name>
<reference evidence="2 3" key="1">
    <citation type="submission" date="2019-05" db="EMBL/GenBank/DDBJ databases">
        <title>Another draft genome of Portunus trituberculatus and its Hox gene families provides insights of decapod evolution.</title>
        <authorList>
            <person name="Jeong J.-H."/>
            <person name="Song I."/>
            <person name="Kim S."/>
            <person name="Choi T."/>
            <person name="Kim D."/>
            <person name="Ryu S."/>
            <person name="Kim W."/>
        </authorList>
    </citation>
    <scope>NUCLEOTIDE SEQUENCE [LARGE SCALE GENOMIC DNA]</scope>
    <source>
        <tissue evidence="2">Muscle</tissue>
    </source>
</reference>
<sequence>MLQMLRRSVELKDWLGCGEPRSVRRVMRTVLEEISTIDTQLLGKLLEELPIDHWLHVASKMVDQEPISEIALLSNEIKVLAASPAPTSLWLSQQVRVAEQAHDWRKPDKVNLTATCDRPNAPLLWLVAMLVSIMMALHIIDFTVSSSTCTVFTKEGEWLRT</sequence>
<keyword evidence="1" id="KW-1133">Transmembrane helix</keyword>
<organism evidence="2 3">
    <name type="scientific">Portunus trituberculatus</name>
    <name type="common">Swimming crab</name>
    <name type="synonym">Neptunus trituberculatus</name>
    <dbReference type="NCBI Taxonomy" id="210409"/>
    <lineage>
        <taxon>Eukaryota</taxon>
        <taxon>Metazoa</taxon>
        <taxon>Ecdysozoa</taxon>
        <taxon>Arthropoda</taxon>
        <taxon>Crustacea</taxon>
        <taxon>Multicrustacea</taxon>
        <taxon>Malacostraca</taxon>
        <taxon>Eumalacostraca</taxon>
        <taxon>Eucarida</taxon>
        <taxon>Decapoda</taxon>
        <taxon>Pleocyemata</taxon>
        <taxon>Brachyura</taxon>
        <taxon>Eubrachyura</taxon>
        <taxon>Portunoidea</taxon>
        <taxon>Portunidae</taxon>
        <taxon>Portuninae</taxon>
        <taxon>Portunus</taxon>
    </lineage>
</organism>
<comment type="caution">
    <text evidence="2">The sequence shown here is derived from an EMBL/GenBank/DDBJ whole genome shotgun (WGS) entry which is preliminary data.</text>
</comment>
<dbReference type="EMBL" id="VSRR010004105">
    <property type="protein sequence ID" value="MPC38567.1"/>
    <property type="molecule type" value="Genomic_DNA"/>
</dbReference>
<keyword evidence="3" id="KW-1185">Reference proteome</keyword>
<dbReference type="OrthoDB" id="203678at2759"/>
<gene>
    <name evidence="2" type="primary">VPS51</name>
    <name evidence="2" type="ORF">E2C01_032075</name>
</gene>
<feature type="transmembrane region" description="Helical" evidence="1">
    <location>
        <begin position="123"/>
        <end position="140"/>
    </location>
</feature>
<dbReference type="Proteomes" id="UP000324222">
    <property type="component" value="Unassembled WGS sequence"/>
</dbReference>
<accession>A0A5B7EZD1</accession>
<keyword evidence="1" id="KW-0472">Membrane</keyword>
<dbReference type="AlphaFoldDB" id="A0A5B7EZD1"/>
<keyword evidence="1" id="KW-0812">Transmembrane</keyword>
<evidence type="ECO:0000313" key="3">
    <source>
        <dbReference type="Proteomes" id="UP000324222"/>
    </source>
</evidence>
<protein>
    <submittedName>
        <fullName evidence="2">Vacuolar protein sorting-associated protein 51</fullName>
    </submittedName>
</protein>
<proteinExistence type="predicted"/>